<accession>A0A448X1Y0</accession>
<organism evidence="2 3">
    <name type="scientific">Protopolystoma xenopodis</name>
    <dbReference type="NCBI Taxonomy" id="117903"/>
    <lineage>
        <taxon>Eukaryota</taxon>
        <taxon>Metazoa</taxon>
        <taxon>Spiralia</taxon>
        <taxon>Lophotrochozoa</taxon>
        <taxon>Platyhelminthes</taxon>
        <taxon>Monogenea</taxon>
        <taxon>Polyopisthocotylea</taxon>
        <taxon>Polystomatidea</taxon>
        <taxon>Polystomatidae</taxon>
        <taxon>Protopolystoma</taxon>
    </lineage>
</organism>
<evidence type="ECO:0000256" key="1">
    <source>
        <dbReference type="SAM" id="MobiDB-lite"/>
    </source>
</evidence>
<feature type="region of interest" description="Disordered" evidence="1">
    <location>
        <begin position="65"/>
        <end position="98"/>
    </location>
</feature>
<sequence length="140" mass="14895">MNRRSVADCSLEDPDSSEPGAVNDASSITNDNNPGVYETLELGSDISRPASSTILSCSLTTNTLPLTGSDSQLLNSTVSKSPVPPESNVPTAPEFGPSMSNRLRRRVCRNCAGDLVPPGESAQSGVSSYLCYCILFRFYL</sequence>
<keyword evidence="3" id="KW-1185">Reference proteome</keyword>
<dbReference type="Proteomes" id="UP000784294">
    <property type="component" value="Unassembled WGS sequence"/>
</dbReference>
<evidence type="ECO:0000313" key="3">
    <source>
        <dbReference type="Proteomes" id="UP000784294"/>
    </source>
</evidence>
<dbReference type="EMBL" id="CAAALY010076172">
    <property type="protein sequence ID" value="VEL25781.1"/>
    <property type="molecule type" value="Genomic_DNA"/>
</dbReference>
<proteinExistence type="predicted"/>
<feature type="region of interest" description="Disordered" evidence="1">
    <location>
        <begin position="1"/>
        <end position="36"/>
    </location>
</feature>
<reference evidence="2" key="1">
    <citation type="submission" date="2018-11" db="EMBL/GenBank/DDBJ databases">
        <authorList>
            <consortium name="Pathogen Informatics"/>
        </authorList>
    </citation>
    <scope>NUCLEOTIDE SEQUENCE</scope>
</reference>
<comment type="caution">
    <text evidence="2">The sequence shown here is derived from an EMBL/GenBank/DDBJ whole genome shotgun (WGS) entry which is preliminary data.</text>
</comment>
<dbReference type="AlphaFoldDB" id="A0A448X1Y0"/>
<feature type="compositionally biased region" description="Polar residues" evidence="1">
    <location>
        <begin position="24"/>
        <end position="33"/>
    </location>
</feature>
<name>A0A448X1Y0_9PLAT</name>
<protein>
    <submittedName>
        <fullName evidence="2">Uncharacterized protein</fullName>
    </submittedName>
</protein>
<gene>
    <name evidence="2" type="ORF">PXEA_LOCUS19221</name>
</gene>
<feature type="compositionally biased region" description="Polar residues" evidence="1">
    <location>
        <begin position="65"/>
        <end position="80"/>
    </location>
</feature>
<evidence type="ECO:0000313" key="2">
    <source>
        <dbReference type="EMBL" id="VEL25781.1"/>
    </source>
</evidence>